<dbReference type="SUPFAM" id="SSF51735">
    <property type="entry name" value="NAD(P)-binding Rossmann-fold domains"/>
    <property type="match status" value="1"/>
</dbReference>
<dbReference type="EMBL" id="NCKV01008702">
    <property type="protein sequence ID" value="RWS22476.1"/>
    <property type="molecule type" value="Genomic_DNA"/>
</dbReference>
<dbReference type="Pfam" id="PF13561">
    <property type="entry name" value="adh_short_C2"/>
    <property type="match status" value="1"/>
</dbReference>
<dbReference type="VEuPathDB" id="VectorBase:LDEU009564"/>
<name>A0A443S4K8_9ACAR</name>
<dbReference type="InterPro" id="IPR036291">
    <property type="entry name" value="NAD(P)-bd_dom_sf"/>
</dbReference>
<dbReference type="OrthoDB" id="417891at2759"/>
<keyword evidence="2" id="KW-1185">Reference proteome</keyword>
<dbReference type="Gene3D" id="3.40.50.720">
    <property type="entry name" value="NAD(P)-binding Rossmann-like Domain"/>
    <property type="match status" value="1"/>
</dbReference>
<comment type="caution">
    <text evidence="1">The sequence shown here is derived from an EMBL/GenBank/DDBJ whole genome shotgun (WGS) entry which is preliminary data.</text>
</comment>
<proteinExistence type="predicted"/>
<dbReference type="InterPro" id="IPR002347">
    <property type="entry name" value="SDR_fam"/>
</dbReference>
<dbReference type="Proteomes" id="UP000288716">
    <property type="component" value="Unassembled WGS sequence"/>
</dbReference>
<sequence>MFLARTRSLLQLCHLFAPYLIESKVQAALDLVSLCRTPAFVNYGFSNEQEFLDWSKSVVCDYPLGRIGEAIDYAECIAFLASPKASYITGSNIAVDGGALIVPNPFNKESNFV</sequence>
<protein>
    <submittedName>
        <fullName evidence="1">Beta-ketoacyl-ACP reductase-like protein</fullName>
    </submittedName>
</protein>
<gene>
    <name evidence="1" type="ORF">B4U80_14028</name>
</gene>
<evidence type="ECO:0000313" key="2">
    <source>
        <dbReference type="Proteomes" id="UP000288716"/>
    </source>
</evidence>
<reference evidence="1 2" key="1">
    <citation type="journal article" date="2018" name="Gigascience">
        <title>Genomes of trombidid mites reveal novel predicted allergens and laterally-transferred genes associated with secondary metabolism.</title>
        <authorList>
            <person name="Dong X."/>
            <person name="Chaisiri K."/>
            <person name="Xia D."/>
            <person name="Armstrong S.D."/>
            <person name="Fang Y."/>
            <person name="Donnelly M.J."/>
            <person name="Kadowaki T."/>
            <person name="McGarry J.W."/>
            <person name="Darby A.C."/>
            <person name="Makepeace B.L."/>
        </authorList>
    </citation>
    <scope>NUCLEOTIDE SEQUENCE [LARGE SCALE GENOMIC DNA]</scope>
    <source>
        <strain evidence="1">UoL-UT</strain>
    </source>
</reference>
<accession>A0A443S4K8</accession>
<dbReference type="STRING" id="299467.A0A443S4K8"/>
<evidence type="ECO:0000313" key="1">
    <source>
        <dbReference type="EMBL" id="RWS22476.1"/>
    </source>
</evidence>
<organism evidence="1 2">
    <name type="scientific">Leptotrombidium deliense</name>
    <dbReference type="NCBI Taxonomy" id="299467"/>
    <lineage>
        <taxon>Eukaryota</taxon>
        <taxon>Metazoa</taxon>
        <taxon>Ecdysozoa</taxon>
        <taxon>Arthropoda</taxon>
        <taxon>Chelicerata</taxon>
        <taxon>Arachnida</taxon>
        <taxon>Acari</taxon>
        <taxon>Acariformes</taxon>
        <taxon>Trombidiformes</taxon>
        <taxon>Prostigmata</taxon>
        <taxon>Anystina</taxon>
        <taxon>Parasitengona</taxon>
        <taxon>Trombiculoidea</taxon>
        <taxon>Trombiculidae</taxon>
        <taxon>Leptotrombidium</taxon>
    </lineage>
</organism>
<dbReference type="AlphaFoldDB" id="A0A443S4K8"/>